<reference evidence="1 2" key="1">
    <citation type="journal article" date="2016" name="Nat. Commun.">
        <title>Thousands of microbial genomes shed light on interconnected biogeochemical processes in an aquifer system.</title>
        <authorList>
            <person name="Anantharaman K."/>
            <person name="Brown C.T."/>
            <person name="Hug L.A."/>
            <person name="Sharon I."/>
            <person name="Castelle C.J."/>
            <person name="Probst A.J."/>
            <person name="Thomas B.C."/>
            <person name="Singh A."/>
            <person name="Wilkins M.J."/>
            <person name="Karaoz U."/>
            <person name="Brodie E.L."/>
            <person name="Williams K.H."/>
            <person name="Hubbard S.S."/>
            <person name="Banfield J.F."/>
        </authorList>
    </citation>
    <scope>NUCLEOTIDE SEQUENCE [LARGE SCALE GENOMIC DNA]</scope>
</reference>
<dbReference type="STRING" id="1801732.A2814_01625"/>
<dbReference type="AlphaFoldDB" id="A0A1F6UUW8"/>
<protein>
    <submittedName>
        <fullName evidence="1">Uncharacterized protein</fullName>
    </submittedName>
</protein>
<dbReference type="EMBL" id="MFTI01000004">
    <property type="protein sequence ID" value="OGI61163.1"/>
    <property type="molecule type" value="Genomic_DNA"/>
</dbReference>
<proteinExistence type="predicted"/>
<accession>A0A1F6UUW8</accession>
<comment type="caution">
    <text evidence="1">The sequence shown here is derived from an EMBL/GenBank/DDBJ whole genome shotgun (WGS) entry which is preliminary data.</text>
</comment>
<gene>
    <name evidence="1" type="ORF">A2814_01625</name>
</gene>
<sequence length="98" mass="11609">MLELFQQLFEKYNLPKEKLEQYVAGFSLVLFAEILKNANPKLSDEDKVLIKQYDHQKQYEKILELIQKKYAPAEWSELLEKTITPLLESYTSEVVEVQ</sequence>
<dbReference type="Proteomes" id="UP000177869">
    <property type="component" value="Unassembled WGS sequence"/>
</dbReference>
<evidence type="ECO:0000313" key="2">
    <source>
        <dbReference type="Proteomes" id="UP000177869"/>
    </source>
</evidence>
<evidence type="ECO:0000313" key="1">
    <source>
        <dbReference type="EMBL" id="OGI61163.1"/>
    </source>
</evidence>
<name>A0A1F6UUW8_9BACT</name>
<organism evidence="1 2">
    <name type="scientific">Candidatus Nomurabacteria bacterium RIFCSPHIGHO2_01_FULL_38_19</name>
    <dbReference type="NCBI Taxonomy" id="1801732"/>
    <lineage>
        <taxon>Bacteria</taxon>
        <taxon>Candidatus Nomuraibacteriota</taxon>
    </lineage>
</organism>